<gene>
    <name evidence="2" type="ORF">EVOR1521_LOCUS12273</name>
</gene>
<sequence>MGCATSAPRRPEGCTCSPDIHVIQAEDVREEGEEALVDHESSYYTRERKEGMPIGVHGPPDRRLHDRHVNRINRFLKAAAEDPDSLISAVELRRVNGTEERWCRRLRKYPN</sequence>
<evidence type="ECO:0000313" key="3">
    <source>
        <dbReference type="Proteomes" id="UP001178507"/>
    </source>
</evidence>
<feature type="compositionally biased region" description="Basic and acidic residues" evidence="1">
    <location>
        <begin position="36"/>
        <end position="51"/>
    </location>
</feature>
<keyword evidence="3" id="KW-1185">Reference proteome</keyword>
<accession>A0AA36IDN6</accession>
<dbReference type="EMBL" id="CAUJNA010001276">
    <property type="protein sequence ID" value="CAJ1385730.1"/>
    <property type="molecule type" value="Genomic_DNA"/>
</dbReference>
<name>A0AA36IDN6_9DINO</name>
<evidence type="ECO:0000256" key="1">
    <source>
        <dbReference type="SAM" id="MobiDB-lite"/>
    </source>
</evidence>
<organism evidence="2 3">
    <name type="scientific">Effrenium voratum</name>
    <dbReference type="NCBI Taxonomy" id="2562239"/>
    <lineage>
        <taxon>Eukaryota</taxon>
        <taxon>Sar</taxon>
        <taxon>Alveolata</taxon>
        <taxon>Dinophyceae</taxon>
        <taxon>Suessiales</taxon>
        <taxon>Symbiodiniaceae</taxon>
        <taxon>Effrenium</taxon>
    </lineage>
</organism>
<evidence type="ECO:0000313" key="2">
    <source>
        <dbReference type="EMBL" id="CAJ1385730.1"/>
    </source>
</evidence>
<feature type="region of interest" description="Disordered" evidence="1">
    <location>
        <begin position="29"/>
        <end position="64"/>
    </location>
</feature>
<dbReference type="Proteomes" id="UP001178507">
    <property type="component" value="Unassembled WGS sequence"/>
</dbReference>
<proteinExistence type="predicted"/>
<comment type="caution">
    <text evidence="2">The sequence shown here is derived from an EMBL/GenBank/DDBJ whole genome shotgun (WGS) entry which is preliminary data.</text>
</comment>
<reference evidence="2" key="1">
    <citation type="submission" date="2023-08" db="EMBL/GenBank/DDBJ databases">
        <authorList>
            <person name="Chen Y."/>
            <person name="Shah S."/>
            <person name="Dougan E. K."/>
            <person name="Thang M."/>
            <person name="Chan C."/>
        </authorList>
    </citation>
    <scope>NUCLEOTIDE SEQUENCE</scope>
</reference>
<protein>
    <submittedName>
        <fullName evidence="2">Uncharacterized protein</fullName>
    </submittedName>
</protein>
<dbReference type="AlphaFoldDB" id="A0AA36IDN6"/>